<proteinExistence type="predicted"/>
<sequence length="147" mass="15123">MSGAPWTAFGAAAKRHHADAEVLARVGRHGNADHLAGVAAECGLKAILVGFLGGAVNAKGFPGHPAATKPLGHLPELWGQIALAADGRSGAQFSALILTANPFSEWEVSERYSDGAHITSNRAADHIAEAARVIAVHEQAVIDGVLP</sequence>
<evidence type="ECO:0000313" key="1">
    <source>
        <dbReference type="EMBL" id="MBM7812843.1"/>
    </source>
</evidence>
<name>A0ABS2SC29_9PSEU</name>
<dbReference type="EMBL" id="JAFBCL010000001">
    <property type="protein sequence ID" value="MBM7812843.1"/>
    <property type="molecule type" value="Genomic_DNA"/>
</dbReference>
<evidence type="ECO:0000313" key="2">
    <source>
        <dbReference type="Proteomes" id="UP001195724"/>
    </source>
</evidence>
<protein>
    <submittedName>
        <fullName evidence="1">Uncharacterized protein</fullName>
    </submittedName>
</protein>
<organism evidence="1 2">
    <name type="scientific">Saccharothrix algeriensis</name>
    <dbReference type="NCBI Taxonomy" id="173560"/>
    <lineage>
        <taxon>Bacteria</taxon>
        <taxon>Bacillati</taxon>
        <taxon>Actinomycetota</taxon>
        <taxon>Actinomycetes</taxon>
        <taxon>Pseudonocardiales</taxon>
        <taxon>Pseudonocardiaceae</taxon>
        <taxon>Saccharothrix</taxon>
    </lineage>
</organism>
<dbReference type="RefSeq" id="WP_204843556.1">
    <property type="nucleotide sequence ID" value="NZ_JAFBCL010000001.1"/>
</dbReference>
<gene>
    <name evidence="1" type="ORF">JOE68_003708</name>
</gene>
<comment type="caution">
    <text evidence="1">The sequence shown here is derived from an EMBL/GenBank/DDBJ whole genome shotgun (WGS) entry which is preliminary data.</text>
</comment>
<keyword evidence="2" id="KW-1185">Reference proteome</keyword>
<reference evidence="1 2" key="1">
    <citation type="submission" date="2021-01" db="EMBL/GenBank/DDBJ databases">
        <title>Sequencing the genomes of 1000 actinobacteria strains.</title>
        <authorList>
            <person name="Klenk H.-P."/>
        </authorList>
    </citation>
    <scope>NUCLEOTIDE SEQUENCE [LARGE SCALE GENOMIC DNA]</scope>
    <source>
        <strain evidence="1 2">DSM 44581</strain>
    </source>
</reference>
<dbReference type="Proteomes" id="UP001195724">
    <property type="component" value="Unassembled WGS sequence"/>
</dbReference>
<accession>A0ABS2SC29</accession>